<dbReference type="RefSeq" id="WP_344063446.1">
    <property type="nucleotide sequence ID" value="NZ_BAAAPN010000032.1"/>
</dbReference>
<evidence type="ECO:0000259" key="2">
    <source>
        <dbReference type="Pfam" id="PF09925"/>
    </source>
</evidence>
<feature type="transmembrane region" description="Helical" evidence="1">
    <location>
        <begin position="84"/>
        <end position="103"/>
    </location>
</feature>
<comment type="caution">
    <text evidence="3">The sequence shown here is derived from an EMBL/GenBank/DDBJ whole genome shotgun (WGS) entry which is preliminary data.</text>
</comment>
<keyword evidence="1" id="KW-0472">Membrane</keyword>
<feature type="transmembrane region" description="Helical" evidence="1">
    <location>
        <begin position="300"/>
        <end position="321"/>
    </location>
</feature>
<protein>
    <recommendedName>
        <fullName evidence="2">DUF2157 domain-containing protein</fullName>
    </recommendedName>
</protein>
<dbReference type="Proteomes" id="UP001501475">
    <property type="component" value="Unassembled WGS sequence"/>
</dbReference>
<feature type="domain" description="DUF2157" evidence="2">
    <location>
        <begin position="20"/>
        <end position="167"/>
    </location>
</feature>
<dbReference type="EMBL" id="BAAAPN010000032">
    <property type="protein sequence ID" value="GAA1753466.1"/>
    <property type="molecule type" value="Genomic_DNA"/>
</dbReference>
<feature type="transmembrane region" description="Helical" evidence="1">
    <location>
        <begin position="277"/>
        <end position="294"/>
    </location>
</feature>
<dbReference type="InterPro" id="IPR018677">
    <property type="entry name" value="DUF2157"/>
</dbReference>
<feature type="transmembrane region" description="Helical" evidence="1">
    <location>
        <begin position="176"/>
        <end position="193"/>
    </location>
</feature>
<evidence type="ECO:0000313" key="3">
    <source>
        <dbReference type="EMBL" id="GAA1753466.1"/>
    </source>
</evidence>
<keyword evidence="1" id="KW-0812">Transmembrane</keyword>
<organism evidence="3 4">
    <name type="scientific">Nostocoides vanveenii</name>
    <dbReference type="NCBI Taxonomy" id="330835"/>
    <lineage>
        <taxon>Bacteria</taxon>
        <taxon>Bacillati</taxon>
        <taxon>Actinomycetota</taxon>
        <taxon>Actinomycetes</taxon>
        <taxon>Micrococcales</taxon>
        <taxon>Intrasporangiaceae</taxon>
        <taxon>Nostocoides</taxon>
    </lineage>
</organism>
<feature type="transmembrane region" description="Helical" evidence="1">
    <location>
        <begin position="253"/>
        <end position="270"/>
    </location>
</feature>
<feature type="transmembrane region" description="Helical" evidence="1">
    <location>
        <begin position="151"/>
        <end position="170"/>
    </location>
</feature>
<evidence type="ECO:0000256" key="1">
    <source>
        <dbReference type="SAM" id="Phobius"/>
    </source>
</evidence>
<sequence length="336" mass="34272">MSAHLVERSSTKATGLVAALVDSGIVAPEDRSRAIAILDHQLGRTAGETPRSKILAEIAGYAGGILVVAAGAVFLAASWREMSLATRVGALLLGALVLAGAGLGARLTGRDTPEDADVRRRLAGAFGIGSAALATGALGTYIEHQHHTGDGWIALVFGAFTVLALGFYVLAPTVPGQAAVGFGVAATVLNATSGWSDGRTLIKTVILLALGIGWLALAELRWWREPDTARVVGGALTLLGAETPVFEGRMQPLAYVLLALVGAVAFAAYVRVRVWPYLAIGVIGLTLAATQAAVDYLPGAAGAAAGLLVAGAMLLATSLLAMRLRKSAGESTHPTA</sequence>
<feature type="transmembrane region" description="Helical" evidence="1">
    <location>
        <begin position="58"/>
        <end position="77"/>
    </location>
</feature>
<dbReference type="Pfam" id="PF09925">
    <property type="entry name" value="DUF2157"/>
    <property type="match status" value="1"/>
</dbReference>
<reference evidence="4" key="1">
    <citation type="journal article" date="2019" name="Int. J. Syst. Evol. Microbiol.">
        <title>The Global Catalogue of Microorganisms (GCM) 10K type strain sequencing project: providing services to taxonomists for standard genome sequencing and annotation.</title>
        <authorList>
            <consortium name="The Broad Institute Genomics Platform"/>
            <consortium name="The Broad Institute Genome Sequencing Center for Infectious Disease"/>
            <person name="Wu L."/>
            <person name="Ma J."/>
        </authorList>
    </citation>
    <scope>NUCLEOTIDE SEQUENCE [LARGE SCALE GENOMIC DNA]</scope>
    <source>
        <strain evidence="4">JCM 15591</strain>
    </source>
</reference>
<gene>
    <name evidence="3" type="ORF">GCM10009810_11690</name>
</gene>
<proteinExistence type="predicted"/>
<keyword evidence="1" id="KW-1133">Transmembrane helix</keyword>
<name>A0ABP4WMD8_9MICO</name>
<evidence type="ECO:0000313" key="4">
    <source>
        <dbReference type="Proteomes" id="UP001501475"/>
    </source>
</evidence>
<accession>A0ABP4WMD8</accession>
<keyword evidence="4" id="KW-1185">Reference proteome</keyword>
<feature type="transmembrane region" description="Helical" evidence="1">
    <location>
        <begin position="205"/>
        <end position="223"/>
    </location>
</feature>
<feature type="transmembrane region" description="Helical" evidence="1">
    <location>
        <begin position="123"/>
        <end position="142"/>
    </location>
</feature>